<comment type="caution">
    <text evidence="2">The sequence shown here is derived from an EMBL/GenBank/DDBJ whole genome shotgun (WGS) entry which is preliminary data.</text>
</comment>
<dbReference type="InterPro" id="IPR046163">
    <property type="entry name" value="DUF6165"/>
</dbReference>
<reference evidence="2" key="1">
    <citation type="submission" date="2020-11" db="EMBL/GenBank/DDBJ databases">
        <title>Bacterial whole genome sequence for Caenimonas sp. DR4.4.</title>
        <authorList>
            <person name="Le V."/>
            <person name="Ko S.-R."/>
            <person name="Ahn C.-Y."/>
            <person name="Oh H.-M."/>
        </authorList>
    </citation>
    <scope>NUCLEOTIDE SEQUENCE</scope>
    <source>
        <strain evidence="2">DR4.4</strain>
    </source>
</reference>
<protein>
    <submittedName>
        <fullName evidence="2">Uncharacterized protein</fullName>
    </submittedName>
</protein>
<dbReference type="EMBL" id="JADWYS010000001">
    <property type="protein sequence ID" value="MBG9389103.1"/>
    <property type="molecule type" value="Genomic_DNA"/>
</dbReference>
<evidence type="ECO:0000256" key="1">
    <source>
        <dbReference type="SAM" id="Coils"/>
    </source>
</evidence>
<dbReference type="RefSeq" id="WP_196986919.1">
    <property type="nucleotide sequence ID" value="NZ_JADWYS010000001.1"/>
</dbReference>
<feature type="coiled-coil region" evidence="1">
    <location>
        <begin position="34"/>
        <end position="81"/>
    </location>
</feature>
<dbReference type="AlphaFoldDB" id="A0A931MHR9"/>
<gene>
    <name evidence="2" type="ORF">I5803_13790</name>
</gene>
<proteinExistence type="predicted"/>
<name>A0A931MHR9_9BURK</name>
<evidence type="ECO:0000313" key="2">
    <source>
        <dbReference type="EMBL" id="MBG9389103.1"/>
    </source>
</evidence>
<dbReference type="Proteomes" id="UP000651050">
    <property type="component" value="Unassembled WGS sequence"/>
</dbReference>
<accession>A0A931MHR9</accession>
<dbReference type="Pfam" id="PF19662">
    <property type="entry name" value="DUF6165"/>
    <property type="match status" value="1"/>
</dbReference>
<keyword evidence="1" id="KW-0175">Coiled coil</keyword>
<evidence type="ECO:0000313" key="3">
    <source>
        <dbReference type="Proteomes" id="UP000651050"/>
    </source>
</evidence>
<sequence>MKDPVLVPVSPAELLDKKTILEVKRERIVAPEKLANVKRELALLTDIARELLAQVDPASGVAQLEAQLLQVNREIWDLENTVRACEQAKDFGEEFVRTARSIYASNDRRAAIKRQINLALGAELIEEKEHRKAPPHGQPAA</sequence>
<keyword evidence="3" id="KW-1185">Reference proteome</keyword>
<organism evidence="2 3">
    <name type="scientific">Caenimonas aquaedulcis</name>
    <dbReference type="NCBI Taxonomy" id="2793270"/>
    <lineage>
        <taxon>Bacteria</taxon>
        <taxon>Pseudomonadati</taxon>
        <taxon>Pseudomonadota</taxon>
        <taxon>Betaproteobacteria</taxon>
        <taxon>Burkholderiales</taxon>
        <taxon>Comamonadaceae</taxon>
        <taxon>Caenimonas</taxon>
    </lineage>
</organism>